<dbReference type="Gene3D" id="1.25.10.10">
    <property type="entry name" value="Leucine-rich Repeat Variant"/>
    <property type="match status" value="1"/>
</dbReference>
<dbReference type="InterPro" id="IPR003613">
    <property type="entry name" value="Ubox_domain"/>
</dbReference>
<dbReference type="EMBL" id="CACSLK010017620">
    <property type="protein sequence ID" value="CAA0818794.1"/>
    <property type="molecule type" value="Genomic_DNA"/>
</dbReference>
<evidence type="ECO:0000256" key="5">
    <source>
        <dbReference type="RuleBase" id="RU369093"/>
    </source>
</evidence>
<comment type="pathway">
    <text evidence="2 5">Protein modification; protein ubiquitination.</text>
</comment>
<name>A0A9N7RAH7_STRHE</name>
<keyword evidence="4 5" id="KW-0833">Ubl conjugation pathway</keyword>
<dbReference type="InterPro" id="IPR058678">
    <property type="entry name" value="ARM_PUB"/>
</dbReference>
<dbReference type="InterPro" id="IPR045210">
    <property type="entry name" value="RING-Ubox_PUB"/>
</dbReference>
<dbReference type="SUPFAM" id="SSF48371">
    <property type="entry name" value="ARM repeat"/>
    <property type="match status" value="1"/>
</dbReference>
<dbReference type="PANTHER" id="PTHR22849">
    <property type="entry name" value="WDSAM1 PROTEIN"/>
    <property type="match status" value="1"/>
</dbReference>
<dbReference type="GO" id="GO:0016567">
    <property type="term" value="P:protein ubiquitination"/>
    <property type="evidence" value="ECO:0007669"/>
    <property type="project" value="UniProtKB-UniRule"/>
</dbReference>
<dbReference type="Gene3D" id="3.30.40.10">
    <property type="entry name" value="Zinc/RING finger domain, C3HC4 (zinc finger)"/>
    <property type="match status" value="1"/>
</dbReference>
<dbReference type="InterPro" id="IPR045185">
    <property type="entry name" value="PUB22/23/24-like"/>
</dbReference>
<comment type="caution">
    <text evidence="7">The sequence shown here is derived from an EMBL/GenBank/DDBJ whole genome shotgun (WGS) entry which is preliminary data.</text>
</comment>
<dbReference type="PROSITE" id="PS51698">
    <property type="entry name" value="U_BOX"/>
    <property type="match status" value="1"/>
</dbReference>
<evidence type="ECO:0000256" key="1">
    <source>
        <dbReference type="ARBA" id="ARBA00000900"/>
    </source>
</evidence>
<feature type="domain" description="U-box" evidence="6">
    <location>
        <begin position="5"/>
        <end position="85"/>
    </location>
</feature>
<dbReference type="PANTHER" id="PTHR22849:SF24">
    <property type="entry name" value="E3 UBIQUITIN-PROTEIN LIGASE PUB24"/>
    <property type="match status" value="1"/>
</dbReference>
<evidence type="ECO:0000313" key="7">
    <source>
        <dbReference type="EMBL" id="CAA0818794.1"/>
    </source>
</evidence>
<dbReference type="Pfam" id="PF25598">
    <property type="entry name" value="ARM_PUB"/>
    <property type="match status" value="1"/>
</dbReference>
<dbReference type="InterPro" id="IPR011989">
    <property type="entry name" value="ARM-like"/>
</dbReference>
<keyword evidence="8" id="KW-1185">Reference proteome</keyword>
<dbReference type="InterPro" id="IPR013083">
    <property type="entry name" value="Znf_RING/FYVE/PHD"/>
</dbReference>
<protein>
    <recommendedName>
        <fullName evidence="5 6">U-box domain-containing protein</fullName>
        <ecNumber evidence="5">2.3.2.27</ecNumber>
    </recommendedName>
    <alternativeName>
        <fullName evidence="5">RING-type E3 ubiquitin transferase PUB</fullName>
    </alternativeName>
</protein>
<dbReference type="Pfam" id="PF04564">
    <property type="entry name" value="U-box"/>
    <property type="match status" value="1"/>
</dbReference>
<dbReference type="EC" id="2.3.2.27" evidence="5"/>
<dbReference type="AlphaFoldDB" id="A0A9N7RAH7"/>
<dbReference type="SMART" id="SM00504">
    <property type="entry name" value="Ubox"/>
    <property type="match status" value="1"/>
</dbReference>
<evidence type="ECO:0000313" key="8">
    <source>
        <dbReference type="Proteomes" id="UP001153555"/>
    </source>
</evidence>
<evidence type="ECO:0000256" key="4">
    <source>
        <dbReference type="ARBA" id="ARBA00022786"/>
    </source>
</evidence>
<proteinExistence type="predicted"/>
<evidence type="ECO:0000256" key="2">
    <source>
        <dbReference type="ARBA" id="ARBA00004906"/>
    </source>
</evidence>
<dbReference type="SUPFAM" id="SSF57850">
    <property type="entry name" value="RING/U-box"/>
    <property type="match status" value="1"/>
</dbReference>
<keyword evidence="3 5" id="KW-0808">Transferase</keyword>
<gene>
    <name evidence="7" type="ORF">SHERM_17685</name>
</gene>
<comment type="function">
    <text evidence="5">Functions as an E3 ubiquitin ligase.</text>
</comment>
<evidence type="ECO:0000256" key="3">
    <source>
        <dbReference type="ARBA" id="ARBA00022679"/>
    </source>
</evidence>
<sequence length="413" mass="45637">MDKDEVPEQFICPISLEIMKDPVTTVTGITYDRESIQRWLFDSTAANRTLKCPVTMQPLSGGPDLTPNHTLCRLIQTWCSANSNGNVDPMSTTPQSQSRVTSMIDDLCHHPSPQTRLETLRKLESLAVESKRDRVLLSETDTTDALISFIESCRESRSTEGLEEALSLFHLIRVGAQGPPSTADERVVASLLWILAEESFDDQTAVVVKTRAACLLRAVVRCADSAMLEHLRLEFFGAVLSGLRPENSVPHEGVVSLLHVMLETCMWAHNRAMMVELGAVAELIEVEVRCGGERRTTELVLEILCHLCSCAGGRAQLVGHPDGITLVTRRMLRVSPAADDSAVFIVWLVSKYSGGNGHVARLMARAGTHVKLCSIVLAADQKTHLKEKVKEVLRMHVDNWKVHSYGVLAKVFH</sequence>
<evidence type="ECO:0000259" key="6">
    <source>
        <dbReference type="PROSITE" id="PS51698"/>
    </source>
</evidence>
<accession>A0A9N7RAH7</accession>
<dbReference type="GO" id="GO:0061630">
    <property type="term" value="F:ubiquitin protein ligase activity"/>
    <property type="evidence" value="ECO:0007669"/>
    <property type="project" value="UniProtKB-UniRule"/>
</dbReference>
<comment type="catalytic activity">
    <reaction evidence="1 5">
        <text>S-ubiquitinyl-[E2 ubiquitin-conjugating enzyme]-L-cysteine + [acceptor protein]-L-lysine = [E2 ubiquitin-conjugating enzyme]-L-cysteine + N(6)-ubiquitinyl-[acceptor protein]-L-lysine.</text>
        <dbReference type="EC" id="2.3.2.27"/>
    </reaction>
</comment>
<dbReference type="CDD" id="cd16664">
    <property type="entry name" value="RING-Ubox_PUB"/>
    <property type="match status" value="1"/>
</dbReference>
<reference evidence="7" key="1">
    <citation type="submission" date="2019-12" db="EMBL/GenBank/DDBJ databases">
        <authorList>
            <person name="Scholes J."/>
        </authorList>
    </citation>
    <scope>NUCLEOTIDE SEQUENCE</scope>
</reference>
<dbReference type="Proteomes" id="UP001153555">
    <property type="component" value="Unassembled WGS sequence"/>
</dbReference>
<organism evidence="7 8">
    <name type="scientific">Striga hermonthica</name>
    <name type="common">Purple witchweed</name>
    <name type="synonym">Buchnera hermonthica</name>
    <dbReference type="NCBI Taxonomy" id="68872"/>
    <lineage>
        <taxon>Eukaryota</taxon>
        <taxon>Viridiplantae</taxon>
        <taxon>Streptophyta</taxon>
        <taxon>Embryophyta</taxon>
        <taxon>Tracheophyta</taxon>
        <taxon>Spermatophyta</taxon>
        <taxon>Magnoliopsida</taxon>
        <taxon>eudicotyledons</taxon>
        <taxon>Gunneridae</taxon>
        <taxon>Pentapetalae</taxon>
        <taxon>asterids</taxon>
        <taxon>lamiids</taxon>
        <taxon>Lamiales</taxon>
        <taxon>Orobanchaceae</taxon>
        <taxon>Buchnereae</taxon>
        <taxon>Striga</taxon>
    </lineage>
</organism>
<dbReference type="InterPro" id="IPR016024">
    <property type="entry name" value="ARM-type_fold"/>
</dbReference>
<dbReference type="OrthoDB" id="10064100at2759"/>